<dbReference type="EMBL" id="JAHHUM010002894">
    <property type="protein sequence ID" value="KAK5600216.1"/>
    <property type="molecule type" value="Genomic_DNA"/>
</dbReference>
<organism evidence="2 3">
    <name type="scientific">Crenichthys baileyi</name>
    <name type="common">White River springfish</name>
    <dbReference type="NCBI Taxonomy" id="28760"/>
    <lineage>
        <taxon>Eukaryota</taxon>
        <taxon>Metazoa</taxon>
        <taxon>Chordata</taxon>
        <taxon>Craniata</taxon>
        <taxon>Vertebrata</taxon>
        <taxon>Euteleostomi</taxon>
        <taxon>Actinopterygii</taxon>
        <taxon>Neopterygii</taxon>
        <taxon>Teleostei</taxon>
        <taxon>Neoteleostei</taxon>
        <taxon>Acanthomorphata</taxon>
        <taxon>Ovalentaria</taxon>
        <taxon>Atherinomorphae</taxon>
        <taxon>Cyprinodontiformes</taxon>
        <taxon>Goodeidae</taxon>
        <taxon>Crenichthys</taxon>
    </lineage>
</organism>
<comment type="caution">
    <text evidence="2">The sequence shown here is derived from an EMBL/GenBank/DDBJ whole genome shotgun (WGS) entry which is preliminary data.</text>
</comment>
<dbReference type="AlphaFoldDB" id="A0AAV9QUB9"/>
<feature type="region of interest" description="Disordered" evidence="1">
    <location>
        <begin position="143"/>
        <end position="176"/>
    </location>
</feature>
<gene>
    <name evidence="2" type="ORF">CRENBAI_004901</name>
</gene>
<reference evidence="2 3" key="1">
    <citation type="submission" date="2021-06" db="EMBL/GenBank/DDBJ databases">
        <authorList>
            <person name="Palmer J.M."/>
        </authorList>
    </citation>
    <scope>NUCLEOTIDE SEQUENCE [LARGE SCALE GENOMIC DNA]</scope>
    <source>
        <strain evidence="2 3">MEX-2019</strain>
        <tissue evidence="2">Muscle</tissue>
    </source>
</reference>
<feature type="region of interest" description="Disordered" evidence="1">
    <location>
        <begin position="1"/>
        <end position="83"/>
    </location>
</feature>
<protein>
    <submittedName>
        <fullName evidence="2">Uncharacterized protein</fullName>
    </submittedName>
</protein>
<evidence type="ECO:0000256" key="1">
    <source>
        <dbReference type="SAM" id="MobiDB-lite"/>
    </source>
</evidence>
<evidence type="ECO:0000313" key="2">
    <source>
        <dbReference type="EMBL" id="KAK5600216.1"/>
    </source>
</evidence>
<keyword evidence="3" id="KW-1185">Reference proteome</keyword>
<feature type="compositionally biased region" description="Polar residues" evidence="1">
    <location>
        <begin position="149"/>
        <end position="160"/>
    </location>
</feature>
<proteinExistence type="predicted"/>
<dbReference type="Proteomes" id="UP001311232">
    <property type="component" value="Unassembled WGS sequence"/>
</dbReference>
<feature type="compositionally biased region" description="Basic and acidic residues" evidence="1">
    <location>
        <begin position="55"/>
        <end position="71"/>
    </location>
</feature>
<sequence length="250" mass="27767">MNQSSRNLGPGRRESGGSQLSYRGLNYLDPQNMARINRRHKRSTESQATTSSLEAEEKTQKFRNEPSREVRSQAVREGQRLAEETDRINQVKIYAHYSGGDRSAGGERRVQVWSVSLRRTAWSAPMVQVSKVGGQVALTVRRSRKGGCQAQQSPDTSDSVFQREKPSSAARLEQPKTKGKNILLIKAQTREIFHNSGKAGEVNTTAVGKTLRRRRASEPPSLGAPADEATMYTCQTSGLQLQRLLGLRES</sequence>
<name>A0AAV9QUB9_9TELE</name>
<feature type="region of interest" description="Disordered" evidence="1">
    <location>
        <begin position="203"/>
        <end position="228"/>
    </location>
</feature>
<accession>A0AAV9QUB9</accession>
<evidence type="ECO:0000313" key="3">
    <source>
        <dbReference type="Proteomes" id="UP001311232"/>
    </source>
</evidence>